<comment type="caution">
    <text evidence="3">The sequence shown here is derived from an EMBL/GenBank/DDBJ whole genome shotgun (WGS) entry which is preliminary data.</text>
</comment>
<accession>A0A2N5SDN0</accession>
<sequence>MVSLAQLVILLAVIMSATLADDVGTSKSNSVEEKWLGWGFGSSSFFGMGYYRGFPSWCGTYSGYPISAIGLWNRYPRAWFKGAGDSVARRSISLNPAHLYPRSEEPVSCKAQDGQVEKISPTDCKSAVDHLISKKGYTADCESCRVTLATPTGHLLATDALPEALHLAASQVLKSCNDQAPDAHQNTRRSPADTPQKSSQSQFAMIIGKGSGGACK</sequence>
<evidence type="ECO:0000313" key="4">
    <source>
        <dbReference type="Proteomes" id="UP000235388"/>
    </source>
</evidence>
<evidence type="ECO:0000256" key="1">
    <source>
        <dbReference type="SAM" id="MobiDB-lite"/>
    </source>
</evidence>
<feature type="compositionally biased region" description="Polar residues" evidence="1">
    <location>
        <begin position="193"/>
        <end position="203"/>
    </location>
</feature>
<keyword evidence="4" id="KW-1185">Reference proteome</keyword>
<gene>
    <name evidence="3" type="ORF">PCANC_20639</name>
</gene>
<dbReference type="AlphaFoldDB" id="A0A2N5SDN0"/>
<protein>
    <submittedName>
        <fullName evidence="3">Uncharacterized protein</fullName>
    </submittedName>
</protein>
<feature type="signal peptide" evidence="2">
    <location>
        <begin position="1"/>
        <end position="20"/>
    </location>
</feature>
<proteinExistence type="predicted"/>
<name>A0A2N5SDN0_9BASI</name>
<dbReference type="Proteomes" id="UP000235388">
    <property type="component" value="Unassembled WGS sequence"/>
</dbReference>
<keyword evidence="2" id="KW-0732">Signal</keyword>
<dbReference type="EMBL" id="PGCJ01001025">
    <property type="protein sequence ID" value="PLW11309.1"/>
    <property type="molecule type" value="Genomic_DNA"/>
</dbReference>
<feature type="chain" id="PRO_5014788600" evidence="2">
    <location>
        <begin position="21"/>
        <end position="216"/>
    </location>
</feature>
<reference evidence="3 4" key="1">
    <citation type="submission" date="2017-11" db="EMBL/GenBank/DDBJ databases">
        <title>De novo assembly and phasing of dikaryotic genomes from two isolates of Puccinia coronata f. sp. avenae, the causal agent of oat crown rust.</title>
        <authorList>
            <person name="Miller M.E."/>
            <person name="Zhang Y."/>
            <person name="Omidvar V."/>
            <person name="Sperschneider J."/>
            <person name="Schwessinger B."/>
            <person name="Raley C."/>
            <person name="Palmer J.M."/>
            <person name="Garnica D."/>
            <person name="Upadhyaya N."/>
            <person name="Rathjen J."/>
            <person name="Taylor J.M."/>
            <person name="Park R.F."/>
            <person name="Dodds P.N."/>
            <person name="Hirsch C.D."/>
            <person name="Kianian S.F."/>
            <person name="Figueroa M."/>
        </authorList>
    </citation>
    <scope>NUCLEOTIDE SEQUENCE [LARGE SCALE GENOMIC DNA]</scope>
    <source>
        <strain evidence="3">12NC29</strain>
    </source>
</reference>
<organism evidence="3 4">
    <name type="scientific">Puccinia coronata f. sp. avenae</name>
    <dbReference type="NCBI Taxonomy" id="200324"/>
    <lineage>
        <taxon>Eukaryota</taxon>
        <taxon>Fungi</taxon>
        <taxon>Dikarya</taxon>
        <taxon>Basidiomycota</taxon>
        <taxon>Pucciniomycotina</taxon>
        <taxon>Pucciniomycetes</taxon>
        <taxon>Pucciniales</taxon>
        <taxon>Pucciniaceae</taxon>
        <taxon>Puccinia</taxon>
    </lineage>
</organism>
<evidence type="ECO:0000313" key="3">
    <source>
        <dbReference type="EMBL" id="PLW11309.1"/>
    </source>
</evidence>
<feature type="region of interest" description="Disordered" evidence="1">
    <location>
        <begin position="179"/>
        <end position="203"/>
    </location>
</feature>
<evidence type="ECO:0000256" key="2">
    <source>
        <dbReference type="SAM" id="SignalP"/>
    </source>
</evidence>